<sequence>MPKETLIFLSIHFSTLFLCLCHAKSQTLDQEQEVLLRLRQHWQNPPPLNQWTPLTSSSHCSWPGVNCTNSFITELHFTNMNIAGTIPSFICALKNLTVLDFSNNSFTGMFPVALLSCSKLQYLNLSQNYFDGVIPDDIDGFSGLSFLDLSVNNFTGNIPASIGRLQELKELKLDQNKFNGTFPPEIGNLSNLEVLSMAYNGFLPSSLPSNFTQLKQLKWLWISDSNLFGEIPETVGEMVALEHLDLSMNKLTGNIPRSLFMLKKLSILYLFKNELSGEIPCVVEALNLVELDLSDNNLTGKIPDDFGKLQNLSVLNLFYNKLSGEIPKSIGSLPALIRFSLFSNNLSGVLPPDLGKNSMLKTVEALSNRLTGRLPEFLCNGGKLVGVSADDNILTGELPESLGNCSSLLMVSISRNSFTGNIPVGLWTASNLKYLILSDNLFTGELPNEASRNLLRLEISNNRFSGKIPTGASWRNLIVFNASNNLFSGTIPPELTALPLLTTLLLDRNNLSGALPSDIVSWKSLTTLNMSRNQLSGQIPEEIGFLTNLLELDLSDNQFSGQIPTEFSSLKFTFLNLSSNHITGQIPISLENTAYSSSFLNNPGLCTRSSLLSLNLCNSNSQKSSKNSTQFIALISSILAAAFIALLLPLFVIKVYQKKNLVLNSTWKLISFQKLNFTESDILSSLTETNLIGSGGSGKVYRVATHRSGIVAVKRMCSDKKVDQKLEKQFHAEVQVLGRIRHLNIVKLLCYICNDDSKFLVYEYMERRSLDQWLHVKKTSTSVSGSACLDWSKRFQIIVGAAQGLSYLHHDCSPPIIHRDVKSSNILLDSAFNAKITDFGLAKLLVKKEEETASVVAGSIGYIAPEYFQTARLNEKIDVYSFGVVLLELTTGKEAHLGDENTSLAEWACSHMIEDRPIVDALDKEIMGSSCLDEMITVFKLGVKCTSKLPSDRPSMREVLQILVQYSHPLVYGVKNTGIEFKNGRASDSDDNV</sequence>
<dbReference type="PROSITE" id="PS51450">
    <property type="entry name" value="LRR"/>
    <property type="match status" value="1"/>
</dbReference>
<proteinExistence type="inferred from homology"/>
<dbReference type="InterPro" id="IPR000719">
    <property type="entry name" value="Prot_kinase_dom"/>
</dbReference>
<keyword evidence="13 16" id="KW-0472">Membrane</keyword>
<evidence type="ECO:0000256" key="15">
    <source>
        <dbReference type="PROSITE-ProRule" id="PRU10141"/>
    </source>
</evidence>
<feature type="binding site" evidence="15">
    <location>
        <position position="714"/>
    </location>
    <ligand>
        <name>ATP</name>
        <dbReference type="ChEBI" id="CHEBI:30616"/>
    </ligand>
</feature>
<comment type="similarity">
    <text evidence="3">Belongs to the protein kinase superfamily. Ser/Thr protein kinase family.</text>
</comment>
<dbReference type="PANTHER" id="PTHR48053">
    <property type="entry name" value="LEUCINE RICH REPEAT FAMILY PROTEIN, EXPRESSED"/>
    <property type="match status" value="1"/>
</dbReference>
<keyword evidence="6 16" id="KW-0812">Transmembrane</keyword>
<evidence type="ECO:0000256" key="5">
    <source>
        <dbReference type="ARBA" id="ARBA00022679"/>
    </source>
</evidence>
<dbReference type="Proteomes" id="UP001174677">
    <property type="component" value="Unassembled WGS sequence"/>
</dbReference>
<gene>
    <name evidence="19" type="ORF">P3X46_034906</name>
</gene>
<dbReference type="PROSITE" id="PS00108">
    <property type="entry name" value="PROTEIN_KINASE_ST"/>
    <property type="match status" value="1"/>
</dbReference>
<dbReference type="SUPFAM" id="SSF56112">
    <property type="entry name" value="Protein kinase-like (PK-like)"/>
    <property type="match status" value="1"/>
</dbReference>
<evidence type="ECO:0000256" key="12">
    <source>
        <dbReference type="ARBA" id="ARBA00022989"/>
    </source>
</evidence>
<evidence type="ECO:0000256" key="10">
    <source>
        <dbReference type="ARBA" id="ARBA00022777"/>
    </source>
</evidence>
<dbReference type="InterPro" id="IPR003591">
    <property type="entry name" value="Leu-rich_rpt_typical-subtyp"/>
</dbReference>
<keyword evidence="14" id="KW-0675">Receptor</keyword>
<reference evidence="19 20" key="1">
    <citation type="journal article" date="2023" name="Plant Biotechnol. J.">
        <title>Chromosome-level wild Hevea brasiliensis genome provides new tools for genomic-assisted breeding and valuable loci to elevate rubber yield.</title>
        <authorList>
            <person name="Cheng H."/>
            <person name="Song X."/>
            <person name="Hu Y."/>
            <person name="Wu T."/>
            <person name="Yang Q."/>
            <person name="An Z."/>
            <person name="Feng S."/>
            <person name="Deng Z."/>
            <person name="Wu W."/>
            <person name="Zeng X."/>
            <person name="Tu M."/>
            <person name="Wang X."/>
            <person name="Huang H."/>
        </authorList>
    </citation>
    <scope>NUCLEOTIDE SEQUENCE [LARGE SCALE GENOMIC DNA]</scope>
    <source>
        <strain evidence="19">MT/VB/25A 57/8</strain>
    </source>
</reference>
<evidence type="ECO:0000256" key="6">
    <source>
        <dbReference type="ARBA" id="ARBA00022692"/>
    </source>
</evidence>
<evidence type="ECO:0000256" key="4">
    <source>
        <dbReference type="ARBA" id="ARBA00022614"/>
    </source>
</evidence>
<evidence type="ECO:0000256" key="17">
    <source>
        <dbReference type="SAM" id="SignalP"/>
    </source>
</evidence>
<dbReference type="Gene3D" id="3.30.200.20">
    <property type="entry name" value="Phosphorylase Kinase, domain 1"/>
    <property type="match status" value="1"/>
</dbReference>
<evidence type="ECO:0000256" key="9">
    <source>
        <dbReference type="ARBA" id="ARBA00022741"/>
    </source>
</evidence>
<keyword evidence="7 17" id="KW-0732">Signal</keyword>
<keyword evidence="12 16" id="KW-1133">Transmembrane helix</keyword>
<feature type="domain" description="Protein kinase" evidence="18">
    <location>
        <begin position="686"/>
        <end position="971"/>
    </location>
</feature>
<evidence type="ECO:0000256" key="2">
    <source>
        <dbReference type="ARBA" id="ARBA00004479"/>
    </source>
</evidence>
<dbReference type="SMART" id="SM00369">
    <property type="entry name" value="LRR_TYP"/>
    <property type="match status" value="7"/>
</dbReference>
<protein>
    <recommendedName>
        <fullName evidence="18">Protein kinase domain-containing protein</fullName>
    </recommendedName>
</protein>
<dbReference type="InterPro" id="IPR008271">
    <property type="entry name" value="Ser/Thr_kinase_AS"/>
</dbReference>
<keyword evidence="20" id="KW-1185">Reference proteome</keyword>
<dbReference type="EMBL" id="JARPOI010000566">
    <property type="protein sequence ID" value="KAJ9128531.1"/>
    <property type="molecule type" value="Genomic_DNA"/>
</dbReference>
<evidence type="ECO:0000256" key="14">
    <source>
        <dbReference type="ARBA" id="ARBA00023170"/>
    </source>
</evidence>
<evidence type="ECO:0000259" key="18">
    <source>
        <dbReference type="PROSITE" id="PS50011"/>
    </source>
</evidence>
<dbReference type="InterPro" id="IPR001611">
    <property type="entry name" value="Leu-rich_rpt"/>
</dbReference>
<dbReference type="InterPro" id="IPR011009">
    <property type="entry name" value="Kinase-like_dom_sf"/>
</dbReference>
<evidence type="ECO:0000313" key="19">
    <source>
        <dbReference type="EMBL" id="KAJ9128531.1"/>
    </source>
</evidence>
<evidence type="ECO:0000313" key="20">
    <source>
        <dbReference type="Proteomes" id="UP001174677"/>
    </source>
</evidence>
<evidence type="ECO:0000256" key="8">
    <source>
        <dbReference type="ARBA" id="ARBA00022737"/>
    </source>
</evidence>
<keyword evidence="11 15" id="KW-0067">ATP-binding</keyword>
<evidence type="ECO:0000256" key="1">
    <source>
        <dbReference type="ARBA" id="ARBA00004236"/>
    </source>
</evidence>
<dbReference type="Pfam" id="PF08263">
    <property type="entry name" value="LRRNT_2"/>
    <property type="match status" value="1"/>
</dbReference>
<evidence type="ECO:0000256" key="11">
    <source>
        <dbReference type="ARBA" id="ARBA00022840"/>
    </source>
</evidence>
<keyword evidence="5" id="KW-0808">Transferase</keyword>
<comment type="caution">
    <text evidence="19">The sequence shown here is derived from an EMBL/GenBank/DDBJ whole genome shotgun (WGS) entry which is preliminary data.</text>
</comment>
<feature type="signal peptide" evidence="17">
    <location>
        <begin position="1"/>
        <end position="23"/>
    </location>
</feature>
<dbReference type="PROSITE" id="PS50011">
    <property type="entry name" value="PROTEIN_KINASE_DOM"/>
    <property type="match status" value="1"/>
</dbReference>
<feature type="chain" id="PRO_5046930720" description="Protein kinase domain-containing protein" evidence="17">
    <location>
        <begin position="24"/>
        <end position="993"/>
    </location>
</feature>
<feature type="transmembrane region" description="Helical" evidence="16">
    <location>
        <begin position="631"/>
        <end position="653"/>
    </location>
</feature>
<evidence type="ECO:0000256" key="7">
    <source>
        <dbReference type="ARBA" id="ARBA00022729"/>
    </source>
</evidence>
<dbReference type="Gene3D" id="3.80.10.10">
    <property type="entry name" value="Ribonuclease Inhibitor"/>
    <property type="match status" value="5"/>
</dbReference>
<keyword evidence="8" id="KW-0677">Repeat</keyword>
<dbReference type="InterPro" id="IPR013210">
    <property type="entry name" value="LRR_N_plant-typ"/>
</dbReference>
<name>A0ABQ9K8T5_HEVBR</name>
<keyword evidence="10" id="KW-0418">Kinase</keyword>
<dbReference type="SUPFAM" id="SSF52047">
    <property type="entry name" value="RNI-like"/>
    <property type="match status" value="2"/>
</dbReference>
<accession>A0ABQ9K8T5</accession>
<dbReference type="PROSITE" id="PS00107">
    <property type="entry name" value="PROTEIN_KINASE_ATP"/>
    <property type="match status" value="1"/>
</dbReference>
<evidence type="ECO:0000256" key="3">
    <source>
        <dbReference type="ARBA" id="ARBA00008684"/>
    </source>
</evidence>
<evidence type="ECO:0000256" key="16">
    <source>
        <dbReference type="SAM" id="Phobius"/>
    </source>
</evidence>
<keyword evidence="9 15" id="KW-0547">Nucleotide-binding</keyword>
<dbReference type="Pfam" id="PF00069">
    <property type="entry name" value="Pkinase"/>
    <property type="match status" value="1"/>
</dbReference>
<evidence type="ECO:0000256" key="13">
    <source>
        <dbReference type="ARBA" id="ARBA00023136"/>
    </source>
</evidence>
<dbReference type="InterPro" id="IPR051716">
    <property type="entry name" value="Plant_RL_S/T_kinase"/>
</dbReference>
<dbReference type="Pfam" id="PF00560">
    <property type="entry name" value="LRR_1"/>
    <property type="match status" value="6"/>
</dbReference>
<keyword evidence="4" id="KW-0433">Leucine-rich repeat</keyword>
<comment type="subcellular location">
    <subcellularLocation>
        <location evidence="1">Cell membrane</location>
    </subcellularLocation>
    <subcellularLocation>
        <location evidence="2">Membrane</location>
        <topology evidence="2">Single-pass type I membrane protein</topology>
    </subcellularLocation>
</comment>
<dbReference type="Gene3D" id="1.10.510.10">
    <property type="entry name" value="Transferase(Phosphotransferase) domain 1"/>
    <property type="match status" value="1"/>
</dbReference>
<dbReference type="Pfam" id="PF13855">
    <property type="entry name" value="LRR_8"/>
    <property type="match status" value="2"/>
</dbReference>
<organism evidence="19 20">
    <name type="scientific">Hevea brasiliensis</name>
    <name type="common">Para rubber tree</name>
    <name type="synonym">Siphonia brasiliensis</name>
    <dbReference type="NCBI Taxonomy" id="3981"/>
    <lineage>
        <taxon>Eukaryota</taxon>
        <taxon>Viridiplantae</taxon>
        <taxon>Streptophyta</taxon>
        <taxon>Embryophyta</taxon>
        <taxon>Tracheophyta</taxon>
        <taxon>Spermatophyta</taxon>
        <taxon>Magnoliopsida</taxon>
        <taxon>eudicotyledons</taxon>
        <taxon>Gunneridae</taxon>
        <taxon>Pentapetalae</taxon>
        <taxon>rosids</taxon>
        <taxon>fabids</taxon>
        <taxon>Malpighiales</taxon>
        <taxon>Euphorbiaceae</taxon>
        <taxon>Crotonoideae</taxon>
        <taxon>Micrandreae</taxon>
        <taxon>Hevea</taxon>
    </lineage>
</organism>
<dbReference type="SMART" id="SM00220">
    <property type="entry name" value="S_TKc"/>
    <property type="match status" value="1"/>
</dbReference>
<dbReference type="InterPro" id="IPR032675">
    <property type="entry name" value="LRR_dom_sf"/>
</dbReference>
<dbReference type="PANTHER" id="PTHR48053:SF109">
    <property type="entry name" value="PROTEIN KINASE DOMAIN-CONTAINING PROTEIN"/>
    <property type="match status" value="1"/>
</dbReference>
<dbReference type="InterPro" id="IPR017441">
    <property type="entry name" value="Protein_kinase_ATP_BS"/>
</dbReference>